<keyword evidence="5" id="KW-1185">Reference proteome</keyword>
<comment type="caution">
    <text evidence="4">The sequence shown here is derived from an EMBL/GenBank/DDBJ whole genome shotgun (WGS) entry which is preliminary data.</text>
</comment>
<evidence type="ECO:0000256" key="2">
    <source>
        <dbReference type="SAM" id="MobiDB-lite"/>
    </source>
</evidence>
<feature type="domain" description="DnaB/C C-terminal" evidence="3">
    <location>
        <begin position="135"/>
        <end position="209"/>
    </location>
</feature>
<dbReference type="SUPFAM" id="SSF158499">
    <property type="entry name" value="DnaD domain-like"/>
    <property type="match status" value="1"/>
</dbReference>
<dbReference type="Pfam" id="PF07261">
    <property type="entry name" value="DnaB_2"/>
    <property type="match status" value="1"/>
</dbReference>
<comment type="similarity">
    <text evidence="1">Belongs to the DnaB/DnaD family.</text>
</comment>
<dbReference type="Proteomes" id="UP000285120">
    <property type="component" value="Unassembled WGS sequence"/>
</dbReference>
<proteinExistence type="inferred from homology"/>
<feature type="region of interest" description="Disordered" evidence="2">
    <location>
        <begin position="212"/>
        <end position="248"/>
    </location>
</feature>
<dbReference type="InterPro" id="IPR053162">
    <property type="entry name" value="DnaD"/>
</dbReference>
<evidence type="ECO:0000256" key="1">
    <source>
        <dbReference type="ARBA" id="ARBA00093462"/>
    </source>
</evidence>
<accession>A0A419V0B9</accession>
<dbReference type="PANTHER" id="PTHR37293:SF5">
    <property type="entry name" value="DNA REPLICATION PROTEIN"/>
    <property type="match status" value="1"/>
</dbReference>
<reference evidence="4 5" key="1">
    <citation type="submission" date="2018-09" db="EMBL/GenBank/DDBJ databases">
        <title>Genomic Encyclopedia of Archaeal and Bacterial Type Strains, Phase II (KMG-II): from individual species to whole genera.</title>
        <authorList>
            <person name="Goeker M."/>
        </authorList>
    </citation>
    <scope>NUCLEOTIDE SEQUENCE [LARGE SCALE GENOMIC DNA]</scope>
    <source>
        <strain evidence="4 5">DSM 17008</strain>
    </source>
</reference>
<evidence type="ECO:0000313" key="5">
    <source>
        <dbReference type="Proteomes" id="UP000285120"/>
    </source>
</evidence>
<evidence type="ECO:0000259" key="3">
    <source>
        <dbReference type="Pfam" id="PF07261"/>
    </source>
</evidence>
<dbReference type="AlphaFoldDB" id="A0A419V0B9"/>
<protein>
    <submittedName>
        <fullName evidence="4">DnaD/phage-associated family protein</fullName>
    </submittedName>
</protein>
<dbReference type="NCBIfam" id="TIGR01446">
    <property type="entry name" value="DnaD_dom"/>
    <property type="match status" value="1"/>
</dbReference>
<evidence type="ECO:0000313" key="4">
    <source>
        <dbReference type="EMBL" id="RKD71404.1"/>
    </source>
</evidence>
<sequence>MNYLKELNAFYDQQETNPLSGSAIAIWHALMHICNKAGWPKNFSVAVSVVCIKAGVKERSFYNARNELKQKGYIDFSSRRGNQAAVYVLYTRAVTYAHSFADSNAESTAGNLGGNVSPLIKHKQTIQNETSINCFQFFEKNGFGMLSPFISDSMNSWLTNTSFEEPEEVVIEAMKIALLQNVRNWKYVSRILQDWETKRLFTLDAIQAEQDKRNKRVTPFPKQSKGGVSRDTSKRSSAAGDKGYDFGF</sequence>
<dbReference type="EMBL" id="RAPK01000010">
    <property type="protein sequence ID" value="RKD71404.1"/>
    <property type="molecule type" value="Genomic_DNA"/>
</dbReference>
<dbReference type="Gene3D" id="1.10.10.630">
    <property type="entry name" value="DnaD domain-like"/>
    <property type="match status" value="1"/>
</dbReference>
<dbReference type="RefSeq" id="WP_120193937.1">
    <property type="nucleotide sequence ID" value="NZ_RAPK01000010.1"/>
</dbReference>
<dbReference type="PANTHER" id="PTHR37293">
    <property type="entry name" value="PHAGE REPLICATION PROTEIN-RELATED"/>
    <property type="match status" value="1"/>
</dbReference>
<name>A0A419V0B9_9BACL</name>
<dbReference type="InterPro" id="IPR006343">
    <property type="entry name" value="DnaB/C_C"/>
</dbReference>
<organism evidence="4 5">
    <name type="scientific">Sinobaca qinghaiensis</name>
    <dbReference type="NCBI Taxonomy" id="342944"/>
    <lineage>
        <taxon>Bacteria</taxon>
        <taxon>Bacillati</taxon>
        <taxon>Bacillota</taxon>
        <taxon>Bacilli</taxon>
        <taxon>Bacillales</taxon>
        <taxon>Sporolactobacillaceae</taxon>
        <taxon>Sinobaca</taxon>
    </lineage>
</organism>
<gene>
    <name evidence="4" type="ORF">ATL39_2801</name>
</gene>
<dbReference type="InterPro" id="IPR034829">
    <property type="entry name" value="DnaD-like_sf"/>
</dbReference>
<dbReference type="OrthoDB" id="1047417at2"/>